<organism evidence="8 9">
    <name type="scientific">Brevibacterium yomogidense</name>
    <dbReference type="NCBI Taxonomy" id="946573"/>
    <lineage>
        <taxon>Bacteria</taxon>
        <taxon>Bacillati</taxon>
        <taxon>Actinomycetota</taxon>
        <taxon>Actinomycetes</taxon>
        <taxon>Micrococcales</taxon>
        <taxon>Brevibacteriaceae</taxon>
        <taxon>Brevibacterium</taxon>
    </lineage>
</organism>
<feature type="region of interest" description="Disordered" evidence="6">
    <location>
        <begin position="235"/>
        <end position="287"/>
    </location>
</feature>
<feature type="compositionally biased region" description="Acidic residues" evidence="6">
    <location>
        <begin position="235"/>
        <end position="253"/>
    </location>
</feature>
<keyword evidence="5 8" id="KW-0449">Lipoprotein</keyword>
<keyword evidence="4" id="KW-0472">Membrane</keyword>
<protein>
    <submittedName>
        <fullName evidence="8">Basic membrane lipoprotein</fullName>
    </submittedName>
</protein>
<evidence type="ECO:0000256" key="6">
    <source>
        <dbReference type="SAM" id="MobiDB-lite"/>
    </source>
</evidence>
<sequence>MGFGVSGCGGAVDEPTGIVRTSACAVSAPAGFADAGMGAAVLDEVRTAANEGVVDTTSSQRVSTAAQTQAALERFAADGCTLSVLVGPGGAGALSQVAADNPDRAFLAVGPGTDAGQPDNVLTVDFDLRESAYLAGYAAASATRTGTVAVSTAKGQFQGAELLAAFDEGVDARADEADGDVTVVDEGAIDVRTLDDTTSAGVEWAESATADGADVLVPFGSASPQGVAEHIDELAEEAAEADESQDDEDDEADAAAGDDAADADDQSTGDRESGEDPVGTSAEDEDLPVLIWYGSDGSKTLPRPVRNQVVASIIPDVGLGMRAVLTGWPGEGEEPEGLVRSAEPGADSAAGTAGGPADDSDEDVREAVPELVGGLEVRARRAVGDLDNGGVAVVASDGMLGSITGLGRALADERERLDEEQDEADEE</sequence>
<evidence type="ECO:0000256" key="3">
    <source>
        <dbReference type="ARBA" id="ARBA00022729"/>
    </source>
</evidence>
<feature type="region of interest" description="Disordered" evidence="6">
    <location>
        <begin position="408"/>
        <end position="427"/>
    </location>
</feature>
<name>A0A1X6XI15_9MICO</name>
<evidence type="ECO:0000259" key="7">
    <source>
        <dbReference type="Pfam" id="PF02608"/>
    </source>
</evidence>
<dbReference type="InterPro" id="IPR003760">
    <property type="entry name" value="PnrA-like"/>
</dbReference>
<accession>A0A1X6XI15</accession>
<dbReference type="PANTHER" id="PTHR34296">
    <property type="entry name" value="TRANSCRIPTIONAL ACTIVATOR PROTEIN MED"/>
    <property type="match status" value="1"/>
</dbReference>
<evidence type="ECO:0000256" key="2">
    <source>
        <dbReference type="ARBA" id="ARBA00022475"/>
    </source>
</evidence>
<feature type="compositionally biased region" description="Acidic residues" evidence="6">
    <location>
        <begin position="418"/>
        <end position="427"/>
    </location>
</feature>
<evidence type="ECO:0000256" key="4">
    <source>
        <dbReference type="ARBA" id="ARBA00023136"/>
    </source>
</evidence>
<reference evidence="9" key="1">
    <citation type="submission" date="2017-02" db="EMBL/GenBank/DDBJ databases">
        <authorList>
            <person name="Dridi B."/>
        </authorList>
    </citation>
    <scope>NUCLEOTIDE SEQUENCE [LARGE SCALE GENOMIC DNA]</scope>
    <source>
        <strain evidence="9">B Co 03.10</strain>
    </source>
</reference>
<dbReference type="PANTHER" id="PTHR34296:SF2">
    <property type="entry name" value="ABC TRANSPORTER GUANOSINE-BINDING PROTEIN NUPN"/>
    <property type="match status" value="1"/>
</dbReference>
<evidence type="ECO:0000313" key="9">
    <source>
        <dbReference type="Proteomes" id="UP000196581"/>
    </source>
</evidence>
<dbReference type="EMBL" id="FWFF01000017">
    <property type="protein sequence ID" value="SLM98931.1"/>
    <property type="molecule type" value="Genomic_DNA"/>
</dbReference>
<dbReference type="Pfam" id="PF02608">
    <property type="entry name" value="Bmp"/>
    <property type="match status" value="1"/>
</dbReference>
<keyword evidence="2" id="KW-1003">Cell membrane</keyword>
<evidence type="ECO:0000256" key="1">
    <source>
        <dbReference type="ARBA" id="ARBA00004236"/>
    </source>
</evidence>
<evidence type="ECO:0000313" key="8">
    <source>
        <dbReference type="EMBL" id="SLM98931.1"/>
    </source>
</evidence>
<dbReference type="GO" id="GO:0005886">
    <property type="term" value="C:plasma membrane"/>
    <property type="evidence" value="ECO:0007669"/>
    <property type="project" value="UniProtKB-SubCell"/>
</dbReference>
<dbReference type="Proteomes" id="UP000196581">
    <property type="component" value="Unassembled WGS sequence"/>
</dbReference>
<feature type="region of interest" description="Disordered" evidence="6">
    <location>
        <begin position="329"/>
        <end position="366"/>
    </location>
</feature>
<comment type="subcellular location">
    <subcellularLocation>
        <location evidence="1">Cell membrane</location>
    </subcellularLocation>
</comment>
<evidence type="ECO:0000256" key="5">
    <source>
        <dbReference type="ARBA" id="ARBA00023288"/>
    </source>
</evidence>
<dbReference type="InterPro" id="IPR050957">
    <property type="entry name" value="BMP_lipoprotein"/>
</dbReference>
<gene>
    <name evidence="8" type="ORF">FM105_09940</name>
</gene>
<keyword evidence="9" id="KW-1185">Reference proteome</keyword>
<dbReference type="AlphaFoldDB" id="A0A1X6XI15"/>
<feature type="domain" description="ABC transporter substrate-binding protein PnrA-like" evidence="7">
    <location>
        <begin position="24"/>
        <end position="246"/>
    </location>
</feature>
<proteinExistence type="predicted"/>
<dbReference type="Gene3D" id="3.40.50.2300">
    <property type="match status" value="1"/>
</dbReference>
<keyword evidence="3" id="KW-0732">Signal</keyword>